<keyword evidence="3" id="KW-1185">Reference proteome</keyword>
<dbReference type="OrthoDB" id="284184at2759"/>
<proteinExistence type="predicted"/>
<dbReference type="PANTHER" id="PTHR43689:SF14">
    <property type="entry name" value="LYSOPHOSPHOLIPASE BODYGUARD 4-RELATED"/>
    <property type="match status" value="1"/>
</dbReference>
<sequence>MNSSKEKPTHVIATAGKSRGRVSEMRKKVKCQRLCMGGEMCSEKWVCWESRENWRVWGKLEVGLWEIGGLTVGVSLVFHGRAMVIRGSMLSENHQELPLGMIAGDSQPVENVIFLRGSSDLPYFGQRRCFLTSVNLQSAIIDFIHPFHLGSFHLVAHSMGCVIALALAAKYSKSVKSVTLIAPPYFHSPKNGASLTALERLADRKLWPPLLFGSAVMSWQRRIVFDDLSSMQPHNQPPTTSWSHLSAEFPFEDMQIGPNHAQQTPLVEDTGSLELRFLDIKTVVGRQIEGHPADIFLQQILALDLSKLTFCRVTKVQWDIVRDGNYPEIIGAHPAPPY</sequence>
<evidence type="ECO:0000313" key="3">
    <source>
        <dbReference type="Proteomes" id="UP000585474"/>
    </source>
</evidence>
<dbReference type="SUPFAM" id="SSF53474">
    <property type="entry name" value="alpha/beta-Hydrolases"/>
    <property type="match status" value="1"/>
</dbReference>
<organism evidence="2 3">
    <name type="scientific">Actinidia rufa</name>
    <dbReference type="NCBI Taxonomy" id="165716"/>
    <lineage>
        <taxon>Eukaryota</taxon>
        <taxon>Viridiplantae</taxon>
        <taxon>Streptophyta</taxon>
        <taxon>Embryophyta</taxon>
        <taxon>Tracheophyta</taxon>
        <taxon>Spermatophyta</taxon>
        <taxon>Magnoliopsida</taxon>
        <taxon>eudicotyledons</taxon>
        <taxon>Gunneridae</taxon>
        <taxon>Pentapetalae</taxon>
        <taxon>asterids</taxon>
        <taxon>Ericales</taxon>
        <taxon>Actinidiaceae</taxon>
        <taxon>Actinidia</taxon>
    </lineage>
</organism>
<comment type="caution">
    <text evidence="2">The sequence shown here is derived from an EMBL/GenBank/DDBJ whole genome shotgun (WGS) entry which is preliminary data.</text>
</comment>
<dbReference type="GO" id="GO:0016787">
    <property type="term" value="F:hydrolase activity"/>
    <property type="evidence" value="ECO:0007669"/>
    <property type="project" value="UniProtKB-KW"/>
</dbReference>
<dbReference type="EMBL" id="BJWL01000012">
    <property type="protein sequence ID" value="GFY98072.1"/>
    <property type="molecule type" value="Genomic_DNA"/>
</dbReference>
<dbReference type="Gene3D" id="3.40.50.1820">
    <property type="entry name" value="alpha/beta hydrolase"/>
    <property type="match status" value="1"/>
</dbReference>
<gene>
    <name evidence="2" type="ORF">Acr_12g0006130</name>
</gene>
<dbReference type="Pfam" id="PF00561">
    <property type="entry name" value="Abhydrolase_1"/>
    <property type="match status" value="1"/>
</dbReference>
<feature type="domain" description="AB hydrolase-1" evidence="1">
    <location>
        <begin position="148"/>
        <end position="189"/>
    </location>
</feature>
<accession>A0A7J0FH90</accession>
<evidence type="ECO:0000313" key="2">
    <source>
        <dbReference type="EMBL" id="GFY98072.1"/>
    </source>
</evidence>
<dbReference type="PANTHER" id="PTHR43689">
    <property type="entry name" value="HYDROLASE"/>
    <property type="match status" value="1"/>
</dbReference>
<protein>
    <submittedName>
        <fullName evidence="2">Alpha/beta-Hydrolases superfamily protein</fullName>
    </submittedName>
</protein>
<dbReference type="AlphaFoldDB" id="A0A7J0FH90"/>
<name>A0A7J0FH90_9ERIC</name>
<keyword evidence="2" id="KW-0378">Hydrolase</keyword>
<dbReference type="InterPro" id="IPR000073">
    <property type="entry name" value="AB_hydrolase_1"/>
</dbReference>
<dbReference type="InterPro" id="IPR029058">
    <property type="entry name" value="AB_hydrolase_fold"/>
</dbReference>
<reference evidence="2 3" key="1">
    <citation type="submission" date="2019-07" db="EMBL/GenBank/DDBJ databases">
        <title>De Novo Assembly of kiwifruit Actinidia rufa.</title>
        <authorList>
            <person name="Sugita-Konishi S."/>
            <person name="Sato K."/>
            <person name="Mori E."/>
            <person name="Abe Y."/>
            <person name="Kisaki G."/>
            <person name="Hamano K."/>
            <person name="Suezawa K."/>
            <person name="Otani M."/>
            <person name="Fukuda T."/>
            <person name="Manabe T."/>
            <person name="Gomi K."/>
            <person name="Tabuchi M."/>
            <person name="Akimitsu K."/>
            <person name="Kataoka I."/>
        </authorList>
    </citation>
    <scope>NUCLEOTIDE SEQUENCE [LARGE SCALE GENOMIC DNA]</scope>
    <source>
        <strain evidence="3">cv. Fuchu</strain>
    </source>
</reference>
<evidence type="ECO:0000259" key="1">
    <source>
        <dbReference type="Pfam" id="PF00561"/>
    </source>
</evidence>
<dbReference type="Proteomes" id="UP000585474">
    <property type="component" value="Unassembled WGS sequence"/>
</dbReference>